<protein>
    <submittedName>
        <fullName evidence="1">Zinc-metallopeptidaseisoform X3</fullName>
    </submittedName>
</protein>
<proteinExistence type="predicted"/>
<reference evidence="1" key="1">
    <citation type="submission" date="2018-02" db="EMBL/GenBank/DDBJ databases">
        <title>Rhizophora mucronata_Transcriptome.</title>
        <authorList>
            <person name="Meera S.P."/>
            <person name="Sreeshan A."/>
            <person name="Augustine A."/>
        </authorList>
    </citation>
    <scope>NUCLEOTIDE SEQUENCE</scope>
    <source>
        <tissue evidence="1">Leaf</tissue>
    </source>
</reference>
<sequence>MLRQHTLLQRCLWNKLGDQSVDLNTVYSHMQEEGLKVKKIAILIQEPIRGHISHVGTCLVSPKFRGKRHQEPFLLFCCFFSAVV</sequence>
<accession>A0A2P2MBL3</accession>
<evidence type="ECO:0000313" key="1">
    <source>
        <dbReference type="EMBL" id="MBX27598.1"/>
    </source>
</evidence>
<dbReference type="EMBL" id="GGEC01047114">
    <property type="protein sequence ID" value="MBX27598.1"/>
    <property type="molecule type" value="Transcribed_RNA"/>
</dbReference>
<dbReference type="AlphaFoldDB" id="A0A2P2MBL3"/>
<name>A0A2P2MBL3_RHIMU</name>
<organism evidence="1">
    <name type="scientific">Rhizophora mucronata</name>
    <name type="common">Asiatic mangrove</name>
    <dbReference type="NCBI Taxonomy" id="61149"/>
    <lineage>
        <taxon>Eukaryota</taxon>
        <taxon>Viridiplantae</taxon>
        <taxon>Streptophyta</taxon>
        <taxon>Embryophyta</taxon>
        <taxon>Tracheophyta</taxon>
        <taxon>Spermatophyta</taxon>
        <taxon>Magnoliopsida</taxon>
        <taxon>eudicotyledons</taxon>
        <taxon>Gunneridae</taxon>
        <taxon>Pentapetalae</taxon>
        <taxon>rosids</taxon>
        <taxon>fabids</taxon>
        <taxon>Malpighiales</taxon>
        <taxon>Rhizophoraceae</taxon>
        <taxon>Rhizophora</taxon>
    </lineage>
</organism>